<feature type="compositionally biased region" description="Basic and acidic residues" evidence="4">
    <location>
        <begin position="121"/>
        <end position="137"/>
    </location>
</feature>
<keyword evidence="3" id="KW-0539">Nucleus</keyword>
<dbReference type="GeneID" id="54455008"/>
<protein>
    <recommendedName>
        <fullName evidence="5">Zn(2)-C6 fungal-type domain-containing protein</fullName>
    </recommendedName>
</protein>
<dbReference type="PANTHER" id="PTHR31001">
    <property type="entry name" value="UNCHARACTERIZED TRANSCRIPTIONAL REGULATORY PROTEIN"/>
    <property type="match status" value="1"/>
</dbReference>
<evidence type="ECO:0000259" key="5">
    <source>
        <dbReference type="PROSITE" id="PS50048"/>
    </source>
</evidence>
<feature type="domain" description="Zn(2)-C6 fungal-type" evidence="5">
    <location>
        <begin position="30"/>
        <end position="60"/>
    </location>
</feature>
<dbReference type="InterPro" id="IPR036864">
    <property type="entry name" value="Zn2-C6_fun-type_DNA-bd_sf"/>
</dbReference>
<dbReference type="SMART" id="SM00066">
    <property type="entry name" value="GAL4"/>
    <property type="match status" value="1"/>
</dbReference>
<dbReference type="SUPFAM" id="SSF57701">
    <property type="entry name" value="Zn2/Cys6 DNA-binding domain"/>
    <property type="match status" value="1"/>
</dbReference>
<feature type="region of interest" description="Disordered" evidence="4">
    <location>
        <begin position="1"/>
        <end position="22"/>
    </location>
</feature>
<dbReference type="Pfam" id="PF00172">
    <property type="entry name" value="Zn_clus"/>
    <property type="match status" value="1"/>
</dbReference>
<gene>
    <name evidence="6 8" type="ORF">BDZ99DRAFT_293481</name>
</gene>
<evidence type="ECO:0000313" key="8">
    <source>
        <dbReference type="RefSeq" id="XP_033577985.1"/>
    </source>
</evidence>
<dbReference type="GO" id="GO:0008270">
    <property type="term" value="F:zinc ion binding"/>
    <property type="evidence" value="ECO:0007669"/>
    <property type="project" value="InterPro"/>
</dbReference>
<dbReference type="GO" id="GO:0005634">
    <property type="term" value="C:nucleus"/>
    <property type="evidence" value="ECO:0007669"/>
    <property type="project" value="UniProtKB-SubCell"/>
</dbReference>
<feature type="compositionally biased region" description="Low complexity" evidence="4">
    <location>
        <begin position="1"/>
        <end position="17"/>
    </location>
</feature>
<evidence type="ECO:0000256" key="2">
    <source>
        <dbReference type="ARBA" id="ARBA00022723"/>
    </source>
</evidence>
<dbReference type="AlphaFoldDB" id="A0A6A6YQI0"/>
<dbReference type="GO" id="GO:0000981">
    <property type="term" value="F:DNA-binding transcription factor activity, RNA polymerase II-specific"/>
    <property type="evidence" value="ECO:0007669"/>
    <property type="project" value="InterPro"/>
</dbReference>
<evidence type="ECO:0000313" key="6">
    <source>
        <dbReference type="EMBL" id="KAF2811021.1"/>
    </source>
</evidence>
<dbReference type="PROSITE" id="PS50048">
    <property type="entry name" value="ZN2_CY6_FUNGAL_2"/>
    <property type="match status" value="1"/>
</dbReference>
<comment type="subcellular location">
    <subcellularLocation>
        <location evidence="1">Nucleus</location>
    </subcellularLocation>
</comment>
<dbReference type="PROSITE" id="PS00463">
    <property type="entry name" value="ZN2_CY6_FUNGAL_1"/>
    <property type="match status" value="1"/>
</dbReference>
<dbReference type="Gene3D" id="4.10.240.10">
    <property type="entry name" value="Zn(2)-C6 fungal-type DNA-binding domain"/>
    <property type="match status" value="1"/>
</dbReference>
<proteinExistence type="predicted"/>
<dbReference type="Proteomes" id="UP000504636">
    <property type="component" value="Unplaced"/>
</dbReference>
<evidence type="ECO:0000256" key="1">
    <source>
        <dbReference type="ARBA" id="ARBA00004123"/>
    </source>
</evidence>
<dbReference type="GO" id="GO:0006351">
    <property type="term" value="P:DNA-templated transcription"/>
    <property type="evidence" value="ECO:0007669"/>
    <property type="project" value="InterPro"/>
</dbReference>
<dbReference type="InterPro" id="IPR050613">
    <property type="entry name" value="Sec_Metabolite_Reg"/>
</dbReference>
<evidence type="ECO:0000256" key="3">
    <source>
        <dbReference type="ARBA" id="ARBA00023242"/>
    </source>
</evidence>
<dbReference type="InterPro" id="IPR007219">
    <property type="entry name" value="XnlR_reg_dom"/>
</dbReference>
<feature type="region of interest" description="Disordered" evidence="4">
    <location>
        <begin position="108"/>
        <end position="162"/>
    </location>
</feature>
<dbReference type="SMART" id="SM00906">
    <property type="entry name" value="Fungal_trans"/>
    <property type="match status" value="1"/>
</dbReference>
<evidence type="ECO:0000313" key="7">
    <source>
        <dbReference type="Proteomes" id="UP000504636"/>
    </source>
</evidence>
<dbReference type="PANTHER" id="PTHR31001:SF77">
    <property type="entry name" value="TRANSCRIPTION FACTOR, PUTATIVE (AFU_ORTHOLOGUE AFUA_3G12940)-RELATED"/>
    <property type="match status" value="1"/>
</dbReference>
<dbReference type="EMBL" id="MU003699">
    <property type="protein sequence ID" value="KAF2811021.1"/>
    <property type="molecule type" value="Genomic_DNA"/>
</dbReference>
<name>A0A6A6YQI0_9PEZI</name>
<keyword evidence="2" id="KW-0479">Metal-binding</keyword>
<feature type="region of interest" description="Disordered" evidence="4">
    <location>
        <begin position="70"/>
        <end position="94"/>
    </location>
</feature>
<dbReference type="CDD" id="cd12148">
    <property type="entry name" value="fungal_TF_MHR"/>
    <property type="match status" value="1"/>
</dbReference>
<dbReference type="Pfam" id="PF04082">
    <property type="entry name" value="Fungal_trans"/>
    <property type="match status" value="1"/>
</dbReference>
<sequence>MADSASPTHSSTTSTPSGKVHTGRQRTIASCLTCRRRKVRCDHGHPICGACQRGNHICTYATEQAALHHQPSTGVGKVSKLSPPASSKLARNSDVQARLDRLEALLEKAVTGGQNGQKVPYRSDAESPHDRHLDREPPGLTPSSNSGSTHGAGISSDGHDGTLLLEDGQSQFVSSLHWALLADEIQDIKALLGDGSEQETANKHRRPTQTSLGTLFALGSGTHGIDLTNFLPDTPEHCESLLDTFFSNVDPMTRIIHKPTLLRQFNHHVRDSTPLAFAIFFSATNSMTSAAVKEKFGVKRDILMERFEQGLEVALARDNFLTSASLEVLQGFVLWLTCITKEDDMSKAWTLLGLAIRIGLNQGLHRDPSLFPAGSMDTVTIEVRRRLWHQICHLEFRAAECKGQEPTVSDDDFTTMMPRNVNDEDLEEGCSPGSAPYDRSSFTDMAFQLVRFTGMRCMRRIIQSTYRLERRILWSGLRGHSAPDPVLELQILYKEIKTLVDEMVEENRTKYLQYCDINVPMQRLCLGLASLIEWRPWVLFWLRIPRAYRDSVFSIDIRRTIFFKSVNLIETINGATADAEAERFHWHIGGHASFQAIMHVLSELRNPEFETPDRLRALRALQVTRTLKEGLTSKPWLVVKSMIDRVISDHLATQLSRPHTAATSSTSYPSSEPMDLSKQLAEVNMGAGPPFYVDENPSYTLPEPTRAPGQYVQVDFPQMNLNNMVGLDLQQDVSMDFDWGFWGDPVDLATVDYSS</sequence>
<keyword evidence="7" id="KW-1185">Reference proteome</keyword>
<dbReference type="GO" id="GO:0003677">
    <property type="term" value="F:DNA binding"/>
    <property type="evidence" value="ECO:0007669"/>
    <property type="project" value="InterPro"/>
</dbReference>
<dbReference type="InterPro" id="IPR001138">
    <property type="entry name" value="Zn2Cys6_DnaBD"/>
</dbReference>
<organism evidence="6">
    <name type="scientific">Mytilinidion resinicola</name>
    <dbReference type="NCBI Taxonomy" id="574789"/>
    <lineage>
        <taxon>Eukaryota</taxon>
        <taxon>Fungi</taxon>
        <taxon>Dikarya</taxon>
        <taxon>Ascomycota</taxon>
        <taxon>Pezizomycotina</taxon>
        <taxon>Dothideomycetes</taxon>
        <taxon>Pleosporomycetidae</taxon>
        <taxon>Mytilinidiales</taxon>
        <taxon>Mytilinidiaceae</taxon>
        <taxon>Mytilinidion</taxon>
    </lineage>
</organism>
<dbReference type="CDD" id="cd00067">
    <property type="entry name" value="GAL4"/>
    <property type="match status" value="1"/>
</dbReference>
<evidence type="ECO:0000256" key="4">
    <source>
        <dbReference type="SAM" id="MobiDB-lite"/>
    </source>
</evidence>
<reference evidence="6 8" key="1">
    <citation type="journal article" date="2020" name="Stud. Mycol.">
        <title>101 Dothideomycetes genomes: a test case for predicting lifestyles and emergence of pathogens.</title>
        <authorList>
            <person name="Haridas S."/>
            <person name="Albert R."/>
            <person name="Binder M."/>
            <person name="Bloem J."/>
            <person name="Labutti K."/>
            <person name="Salamov A."/>
            <person name="Andreopoulos B."/>
            <person name="Baker S."/>
            <person name="Barry K."/>
            <person name="Bills G."/>
            <person name="Bluhm B."/>
            <person name="Cannon C."/>
            <person name="Castanera R."/>
            <person name="Culley D."/>
            <person name="Daum C."/>
            <person name="Ezra D."/>
            <person name="Gonzalez J."/>
            <person name="Henrissat B."/>
            <person name="Kuo A."/>
            <person name="Liang C."/>
            <person name="Lipzen A."/>
            <person name="Lutzoni F."/>
            <person name="Magnuson J."/>
            <person name="Mondo S."/>
            <person name="Nolan M."/>
            <person name="Ohm R."/>
            <person name="Pangilinan J."/>
            <person name="Park H.-J."/>
            <person name="Ramirez L."/>
            <person name="Alfaro M."/>
            <person name="Sun H."/>
            <person name="Tritt A."/>
            <person name="Yoshinaga Y."/>
            <person name="Zwiers L.-H."/>
            <person name="Turgeon B."/>
            <person name="Goodwin S."/>
            <person name="Spatafora J."/>
            <person name="Crous P."/>
            <person name="Grigoriev I."/>
        </authorList>
    </citation>
    <scope>NUCLEOTIDE SEQUENCE</scope>
    <source>
        <strain evidence="6 8">CBS 304.34</strain>
    </source>
</reference>
<accession>A0A6A6YQI0</accession>
<reference evidence="8" key="2">
    <citation type="submission" date="2020-04" db="EMBL/GenBank/DDBJ databases">
        <authorList>
            <consortium name="NCBI Genome Project"/>
        </authorList>
    </citation>
    <scope>NUCLEOTIDE SEQUENCE</scope>
    <source>
        <strain evidence="8">CBS 304.34</strain>
    </source>
</reference>
<dbReference type="RefSeq" id="XP_033577985.1">
    <property type="nucleotide sequence ID" value="XM_033714115.1"/>
</dbReference>
<reference evidence="8" key="3">
    <citation type="submission" date="2025-04" db="UniProtKB">
        <authorList>
            <consortium name="RefSeq"/>
        </authorList>
    </citation>
    <scope>IDENTIFICATION</scope>
    <source>
        <strain evidence="8">CBS 304.34</strain>
    </source>
</reference>
<dbReference type="OrthoDB" id="424974at2759"/>